<proteinExistence type="inferred from homology"/>
<dbReference type="CDD" id="cd01748">
    <property type="entry name" value="GATase1_IGP_Synthase"/>
    <property type="match status" value="1"/>
</dbReference>
<comment type="pathway">
    <text evidence="1 10">Amino-acid biosynthesis; L-histidine biosynthesis; L-histidine from 5-phospho-alpha-D-ribose 1-diphosphate: step 5/9.</text>
</comment>
<dbReference type="PANTHER" id="PTHR42701">
    <property type="entry name" value="IMIDAZOLE GLYCEROL PHOSPHATE SYNTHASE SUBUNIT HISH"/>
    <property type="match status" value="1"/>
</dbReference>
<keyword evidence="4 10" id="KW-0378">Hydrolase</keyword>
<dbReference type="RefSeq" id="WP_224144452.1">
    <property type="nucleotide sequence ID" value="NZ_CBCPIF010000001.1"/>
</dbReference>
<keyword evidence="3 10" id="KW-0028">Amino-acid biosynthesis</keyword>
<keyword evidence="7 10" id="KW-0456">Lyase</keyword>
<sequence length="213" mass="23054">MSKENPVIVVIDYGAGNIFNVMKVIKYVGLAAKLTKDPSEILAADGLVIPGVGAYKTAMDKINENQLLVPIKKAANNGTPILGVCLGMQLLFDSSTEFGETIGFGLIPGEVVRLPQNTGFKVPQMGWNQNSVTIENALTQGIKNEFTYFVHSYYVKTDPKYIAASVDYGVQVPSVVIKDNIIGAQFHPEKSGEVGLRVWQAFANMVSDKAVNV</sequence>
<dbReference type="InterPro" id="IPR010139">
    <property type="entry name" value="Imidazole-glycPsynth_HisH"/>
</dbReference>
<comment type="function">
    <text evidence="10">IGPS catalyzes the conversion of PRFAR and glutamine to IGP, AICAR and glutamate. The HisH subunit catalyzes the hydrolysis of glutamine to glutamate and ammonia as part of the synthesis of IGP and AICAR. The resulting ammonia molecule is channeled to the active site of HisF.</text>
</comment>
<dbReference type="SUPFAM" id="SSF52317">
    <property type="entry name" value="Class I glutamine amidotransferase-like"/>
    <property type="match status" value="1"/>
</dbReference>
<evidence type="ECO:0000256" key="3">
    <source>
        <dbReference type="ARBA" id="ARBA00022605"/>
    </source>
</evidence>
<dbReference type="GO" id="GO:0000105">
    <property type="term" value="P:L-histidine biosynthetic process"/>
    <property type="evidence" value="ECO:0007669"/>
    <property type="project" value="UniProtKB-UniRule"/>
</dbReference>
<evidence type="ECO:0000256" key="2">
    <source>
        <dbReference type="ARBA" id="ARBA00011152"/>
    </source>
</evidence>
<dbReference type="InterPro" id="IPR029062">
    <property type="entry name" value="Class_I_gatase-like"/>
</dbReference>
<dbReference type="PROSITE" id="PS51273">
    <property type="entry name" value="GATASE_TYPE_1"/>
    <property type="match status" value="1"/>
</dbReference>
<reference evidence="13" key="1">
    <citation type="submission" date="2021-05" db="EMBL/GenBank/DDBJ databases">
        <title>Pangenome of Leuconostoc gelidum warrants species status for Leuconostoc gelidum subsp. gasicomitatum.</title>
        <authorList>
            <person name="Johansson P."/>
            <person name="Sade E."/>
            <person name="Hultman J."/>
            <person name="Auvinen P."/>
            <person name="Bjorkroth J."/>
        </authorList>
    </citation>
    <scope>NUCLEOTIDE SEQUENCE</scope>
    <source>
        <strain evidence="13">A.21.4</strain>
    </source>
</reference>
<comment type="subunit">
    <text evidence="2 10">Heterodimer of HisH and HisF.</text>
</comment>
<feature type="active site" evidence="10 11">
    <location>
        <position position="187"/>
    </location>
</feature>
<comment type="caution">
    <text evidence="13">The sequence shown here is derived from an EMBL/GenBank/DDBJ whole genome shotgun (WGS) entry which is preliminary data.</text>
</comment>
<dbReference type="PANTHER" id="PTHR42701:SF1">
    <property type="entry name" value="IMIDAZOLE GLYCEROL PHOSPHATE SYNTHASE SUBUNIT HISH"/>
    <property type="match status" value="1"/>
</dbReference>
<keyword evidence="10" id="KW-0963">Cytoplasm</keyword>
<evidence type="ECO:0000313" key="14">
    <source>
        <dbReference type="Proteomes" id="UP000752647"/>
    </source>
</evidence>
<evidence type="ECO:0000256" key="4">
    <source>
        <dbReference type="ARBA" id="ARBA00022801"/>
    </source>
</evidence>
<evidence type="ECO:0000256" key="7">
    <source>
        <dbReference type="ARBA" id="ARBA00023239"/>
    </source>
</evidence>
<evidence type="ECO:0000256" key="8">
    <source>
        <dbReference type="ARBA" id="ARBA00047838"/>
    </source>
</evidence>
<evidence type="ECO:0000259" key="12">
    <source>
        <dbReference type="Pfam" id="PF00117"/>
    </source>
</evidence>
<name>A0A9Q3SWY5_9LACO</name>
<dbReference type="NCBIfam" id="TIGR01855">
    <property type="entry name" value="IMP_synth_hisH"/>
    <property type="match status" value="1"/>
</dbReference>
<evidence type="ECO:0000256" key="1">
    <source>
        <dbReference type="ARBA" id="ARBA00005091"/>
    </source>
</evidence>
<dbReference type="PIRSF" id="PIRSF000495">
    <property type="entry name" value="Amidotransf_hisH"/>
    <property type="match status" value="1"/>
</dbReference>
<feature type="domain" description="Glutamine amidotransferase" evidence="12">
    <location>
        <begin position="9"/>
        <end position="193"/>
    </location>
</feature>
<comment type="catalytic activity">
    <reaction evidence="9 10">
        <text>L-glutamine + H2O = L-glutamate + NH4(+)</text>
        <dbReference type="Rhea" id="RHEA:15889"/>
        <dbReference type="ChEBI" id="CHEBI:15377"/>
        <dbReference type="ChEBI" id="CHEBI:28938"/>
        <dbReference type="ChEBI" id="CHEBI:29985"/>
        <dbReference type="ChEBI" id="CHEBI:58359"/>
        <dbReference type="EC" id="3.5.1.2"/>
    </reaction>
</comment>
<dbReference type="Gene3D" id="3.40.50.880">
    <property type="match status" value="1"/>
</dbReference>
<dbReference type="GO" id="GO:0005737">
    <property type="term" value="C:cytoplasm"/>
    <property type="evidence" value="ECO:0007669"/>
    <property type="project" value="UniProtKB-SubCell"/>
</dbReference>
<dbReference type="GO" id="GO:0016829">
    <property type="term" value="F:lyase activity"/>
    <property type="evidence" value="ECO:0007669"/>
    <property type="project" value="UniProtKB-KW"/>
</dbReference>
<organism evidence="13 14">
    <name type="scientific">Leuconostoc gasicomitatum</name>
    <dbReference type="NCBI Taxonomy" id="115778"/>
    <lineage>
        <taxon>Bacteria</taxon>
        <taxon>Bacillati</taxon>
        <taxon>Bacillota</taxon>
        <taxon>Bacilli</taxon>
        <taxon>Lactobacillales</taxon>
        <taxon>Lactobacillaceae</taxon>
        <taxon>Leuconostoc</taxon>
        <taxon>Leuconostoc gelidum group</taxon>
    </lineage>
</organism>
<dbReference type="PROSITE" id="PS51274">
    <property type="entry name" value="GATASE_COBBQ"/>
    <property type="match status" value="1"/>
</dbReference>
<dbReference type="Pfam" id="PF00117">
    <property type="entry name" value="GATase"/>
    <property type="match status" value="1"/>
</dbReference>
<dbReference type="GO" id="GO:0000107">
    <property type="term" value="F:imidazoleglycerol-phosphate synthase activity"/>
    <property type="evidence" value="ECO:0007669"/>
    <property type="project" value="UniProtKB-UniRule"/>
</dbReference>
<comment type="subcellular location">
    <subcellularLocation>
        <location evidence="10">Cytoplasm</location>
    </subcellularLocation>
</comment>
<dbReference type="InterPro" id="IPR017926">
    <property type="entry name" value="GATASE"/>
</dbReference>
<evidence type="ECO:0000256" key="6">
    <source>
        <dbReference type="ARBA" id="ARBA00023102"/>
    </source>
</evidence>
<protein>
    <recommendedName>
        <fullName evidence="10">Imidazole glycerol phosphate synthase subunit HisH</fullName>
        <ecNumber evidence="10">4.3.2.10</ecNumber>
    </recommendedName>
    <alternativeName>
        <fullName evidence="10">IGP synthase glutaminase subunit</fullName>
        <ecNumber evidence="10">3.5.1.2</ecNumber>
    </alternativeName>
    <alternativeName>
        <fullName evidence="10">IGP synthase subunit HisH</fullName>
    </alternativeName>
    <alternativeName>
        <fullName evidence="10">ImGP synthase subunit HisH</fullName>
        <shortName evidence="10">IGPS subunit HisH</shortName>
    </alternativeName>
</protein>
<feature type="active site" description="Nucleophile" evidence="10 11">
    <location>
        <position position="85"/>
    </location>
</feature>
<dbReference type="GO" id="GO:0004359">
    <property type="term" value="F:glutaminase activity"/>
    <property type="evidence" value="ECO:0007669"/>
    <property type="project" value="UniProtKB-EC"/>
</dbReference>
<evidence type="ECO:0000256" key="9">
    <source>
        <dbReference type="ARBA" id="ARBA00049534"/>
    </source>
</evidence>
<gene>
    <name evidence="10 13" type="primary">hisH</name>
    <name evidence="13" type="ORF">KIJ12_09145</name>
</gene>
<dbReference type="EMBL" id="JAHBFI010000020">
    <property type="protein sequence ID" value="MBZ5963305.1"/>
    <property type="molecule type" value="Genomic_DNA"/>
</dbReference>
<dbReference type="EC" id="3.5.1.2" evidence="10"/>
<dbReference type="EC" id="4.3.2.10" evidence="10"/>
<evidence type="ECO:0000256" key="5">
    <source>
        <dbReference type="ARBA" id="ARBA00022962"/>
    </source>
</evidence>
<keyword evidence="6 10" id="KW-0368">Histidine biosynthesis</keyword>
<evidence type="ECO:0000256" key="11">
    <source>
        <dbReference type="PIRSR" id="PIRSR000495-1"/>
    </source>
</evidence>
<dbReference type="Proteomes" id="UP000752647">
    <property type="component" value="Unassembled WGS sequence"/>
</dbReference>
<dbReference type="AlphaFoldDB" id="A0A9Q3SWY5"/>
<comment type="catalytic activity">
    <reaction evidence="8 10">
        <text>5-[(5-phospho-1-deoxy-D-ribulos-1-ylimino)methylamino]-1-(5-phospho-beta-D-ribosyl)imidazole-4-carboxamide + L-glutamine = D-erythro-1-(imidazol-4-yl)glycerol 3-phosphate + 5-amino-1-(5-phospho-beta-D-ribosyl)imidazole-4-carboxamide + L-glutamate + H(+)</text>
        <dbReference type="Rhea" id="RHEA:24793"/>
        <dbReference type="ChEBI" id="CHEBI:15378"/>
        <dbReference type="ChEBI" id="CHEBI:29985"/>
        <dbReference type="ChEBI" id="CHEBI:58278"/>
        <dbReference type="ChEBI" id="CHEBI:58359"/>
        <dbReference type="ChEBI" id="CHEBI:58475"/>
        <dbReference type="ChEBI" id="CHEBI:58525"/>
        <dbReference type="EC" id="4.3.2.10"/>
    </reaction>
</comment>
<dbReference type="HAMAP" id="MF_00278">
    <property type="entry name" value="HisH"/>
    <property type="match status" value="1"/>
</dbReference>
<evidence type="ECO:0000256" key="10">
    <source>
        <dbReference type="HAMAP-Rule" id="MF_00278"/>
    </source>
</evidence>
<evidence type="ECO:0000313" key="13">
    <source>
        <dbReference type="EMBL" id="MBZ5963305.1"/>
    </source>
</evidence>
<keyword evidence="5 10" id="KW-0315">Glutamine amidotransferase</keyword>
<accession>A0A9Q3SWY5</accession>
<feature type="active site" evidence="10 11">
    <location>
        <position position="189"/>
    </location>
</feature>